<dbReference type="EMBL" id="CAMPGE010024536">
    <property type="protein sequence ID" value="CAI2382365.1"/>
    <property type="molecule type" value="Genomic_DNA"/>
</dbReference>
<evidence type="ECO:0000313" key="1">
    <source>
        <dbReference type="EMBL" id="CAI2382365.1"/>
    </source>
</evidence>
<accession>A0AAD1Y079</accession>
<protein>
    <submittedName>
        <fullName evidence="1">Uncharacterized protein</fullName>
    </submittedName>
</protein>
<dbReference type="AlphaFoldDB" id="A0AAD1Y079"/>
<name>A0AAD1Y079_EUPCR</name>
<organism evidence="1 2">
    <name type="scientific">Euplotes crassus</name>
    <dbReference type="NCBI Taxonomy" id="5936"/>
    <lineage>
        <taxon>Eukaryota</taxon>
        <taxon>Sar</taxon>
        <taxon>Alveolata</taxon>
        <taxon>Ciliophora</taxon>
        <taxon>Intramacronucleata</taxon>
        <taxon>Spirotrichea</taxon>
        <taxon>Hypotrichia</taxon>
        <taxon>Euplotida</taxon>
        <taxon>Euplotidae</taxon>
        <taxon>Moneuplotes</taxon>
    </lineage>
</organism>
<keyword evidence="2" id="KW-1185">Reference proteome</keyword>
<reference evidence="1" key="1">
    <citation type="submission" date="2023-07" db="EMBL/GenBank/DDBJ databases">
        <authorList>
            <consortium name="AG Swart"/>
            <person name="Singh M."/>
            <person name="Singh A."/>
            <person name="Seah K."/>
            <person name="Emmerich C."/>
        </authorList>
    </citation>
    <scope>NUCLEOTIDE SEQUENCE</scope>
    <source>
        <strain evidence="1">DP1</strain>
    </source>
</reference>
<gene>
    <name evidence="1" type="ORF">ECRASSUSDP1_LOCUS23837</name>
</gene>
<evidence type="ECO:0000313" key="2">
    <source>
        <dbReference type="Proteomes" id="UP001295684"/>
    </source>
</evidence>
<dbReference type="Proteomes" id="UP001295684">
    <property type="component" value="Unassembled WGS sequence"/>
</dbReference>
<proteinExistence type="predicted"/>
<comment type="caution">
    <text evidence="1">The sequence shown here is derived from an EMBL/GenBank/DDBJ whole genome shotgun (WGS) entry which is preliminary data.</text>
</comment>
<sequence length="135" mass="16352">MESINLEEYVKSLPRHELLYMDKIYYEKRRKDQIYPFRMYHGHKDEKSELTFHPKVNKKSKRLYKKRFLRTAEKMEKVVGGSEVKSKKRRSRADRKGVQHCVIEMRRSEVFDEEKLLQSGSDNKSFTDYVDTILK</sequence>